<dbReference type="Pfam" id="PF02880">
    <property type="entry name" value="PGM_PMM_III"/>
    <property type="match status" value="1"/>
</dbReference>
<dbReference type="GO" id="GO:0000287">
    <property type="term" value="F:magnesium ion binding"/>
    <property type="evidence" value="ECO:0007669"/>
    <property type="project" value="InterPro"/>
</dbReference>
<comment type="cofactor">
    <cofactor evidence="2">
        <name>Mg(2+)</name>
        <dbReference type="ChEBI" id="CHEBI:18420"/>
    </cofactor>
</comment>
<name>A0A9X2B615_9GAMM</name>
<comment type="pathway">
    <text evidence="3">Nucleotide-sugar biosynthesis; GDP-alpha-D-mannose biosynthesis; alpha-D-mannose 1-phosphate from D-fructose 6-phosphate: step 2/2.</text>
</comment>
<evidence type="ECO:0000256" key="1">
    <source>
        <dbReference type="ARBA" id="ARBA00000586"/>
    </source>
</evidence>
<dbReference type="InterPro" id="IPR005844">
    <property type="entry name" value="A-D-PHexomutase_a/b/a-I"/>
</dbReference>
<keyword evidence="6" id="KW-0597">Phosphoprotein</keyword>
<comment type="caution">
    <text evidence="14">The sequence shown here is derived from an EMBL/GenBank/DDBJ whole genome shotgun (WGS) entry which is preliminary data.</text>
</comment>
<gene>
    <name evidence="14" type="ORF">MKI79_04800</name>
</gene>
<dbReference type="InterPro" id="IPR005846">
    <property type="entry name" value="A-D-PHexomutase_a/b/a-III"/>
</dbReference>
<proteinExistence type="inferred from homology"/>
<dbReference type="RefSeq" id="WP_241570923.1">
    <property type="nucleotide sequence ID" value="NZ_JAKUML010000006.1"/>
</dbReference>
<evidence type="ECO:0000259" key="11">
    <source>
        <dbReference type="Pfam" id="PF02878"/>
    </source>
</evidence>
<keyword evidence="7 10" id="KW-0479">Metal-binding</keyword>
<dbReference type="EC" id="5.4.2.8" evidence="5"/>
<evidence type="ECO:0000256" key="7">
    <source>
        <dbReference type="ARBA" id="ARBA00022723"/>
    </source>
</evidence>
<dbReference type="InterPro" id="IPR005845">
    <property type="entry name" value="A-D-PHexomutase_a/b/a-II"/>
</dbReference>
<dbReference type="InterPro" id="IPR005841">
    <property type="entry name" value="Alpha-D-phosphohexomutase_SF"/>
</dbReference>
<dbReference type="InterPro" id="IPR016055">
    <property type="entry name" value="A-D-PHexomutase_a/b/a-I/II/III"/>
</dbReference>
<comment type="catalytic activity">
    <reaction evidence="1">
        <text>alpha-D-mannose 1-phosphate = D-mannose 6-phosphate</text>
        <dbReference type="Rhea" id="RHEA:11140"/>
        <dbReference type="ChEBI" id="CHEBI:58409"/>
        <dbReference type="ChEBI" id="CHEBI:58735"/>
        <dbReference type="EC" id="5.4.2.8"/>
    </reaction>
</comment>
<dbReference type="SUPFAM" id="SSF55957">
    <property type="entry name" value="Phosphoglucomutase, C-terminal domain"/>
    <property type="match status" value="1"/>
</dbReference>
<accession>A0A9X2B615</accession>
<dbReference type="SUPFAM" id="SSF53738">
    <property type="entry name" value="Phosphoglucomutase, first 3 domains"/>
    <property type="match status" value="3"/>
</dbReference>
<evidence type="ECO:0000313" key="15">
    <source>
        <dbReference type="Proteomes" id="UP001139701"/>
    </source>
</evidence>
<keyword evidence="15" id="KW-1185">Reference proteome</keyword>
<evidence type="ECO:0000256" key="9">
    <source>
        <dbReference type="ARBA" id="ARBA00023235"/>
    </source>
</evidence>
<evidence type="ECO:0000256" key="4">
    <source>
        <dbReference type="ARBA" id="ARBA00010231"/>
    </source>
</evidence>
<dbReference type="Gene3D" id="3.40.120.10">
    <property type="entry name" value="Alpha-D-Glucose-1,6-Bisphosphate, subunit A, domain 3"/>
    <property type="match status" value="3"/>
</dbReference>
<dbReference type="CDD" id="cd03089">
    <property type="entry name" value="PMM_PGM"/>
    <property type="match status" value="1"/>
</dbReference>
<feature type="domain" description="Alpha-D-phosphohexomutase alpha/beta/alpha" evidence="11">
    <location>
        <begin position="15"/>
        <end position="146"/>
    </location>
</feature>
<dbReference type="PRINTS" id="PR00509">
    <property type="entry name" value="PGMPMM"/>
</dbReference>
<reference evidence="14" key="1">
    <citation type="submission" date="2022-02" db="EMBL/GenBank/DDBJ databases">
        <title>Acinetobacter A3.8 sp. nov., isolated from Sediment (Zhairuo Island).</title>
        <authorList>
            <person name="Zheng K."/>
        </authorList>
    </citation>
    <scope>NUCLEOTIDE SEQUENCE</scope>
    <source>
        <strain evidence="14">A3.8</strain>
    </source>
</reference>
<evidence type="ECO:0000256" key="8">
    <source>
        <dbReference type="ARBA" id="ARBA00022842"/>
    </source>
</evidence>
<evidence type="ECO:0000256" key="5">
    <source>
        <dbReference type="ARBA" id="ARBA00012730"/>
    </source>
</evidence>
<evidence type="ECO:0000313" key="14">
    <source>
        <dbReference type="EMBL" id="MCJ8146228.1"/>
    </source>
</evidence>
<comment type="similarity">
    <text evidence="4 10">Belongs to the phosphohexose mutase family.</text>
</comment>
<protein>
    <recommendedName>
        <fullName evidence="5">phosphomannomutase</fullName>
        <ecNumber evidence="5">5.4.2.8</ecNumber>
    </recommendedName>
</protein>
<dbReference type="PANTHER" id="PTHR43771:SF2">
    <property type="entry name" value="PHOSPHOMANNOMUTASE_PHOSPHOGLUCOMUTASE"/>
    <property type="match status" value="1"/>
</dbReference>
<keyword evidence="9" id="KW-0413">Isomerase</keyword>
<organism evidence="14 15">
    <name type="scientific">Acinetobacter sedimenti</name>
    <dbReference type="NCBI Taxonomy" id="2919922"/>
    <lineage>
        <taxon>Bacteria</taxon>
        <taxon>Pseudomonadati</taxon>
        <taxon>Pseudomonadota</taxon>
        <taxon>Gammaproteobacteria</taxon>
        <taxon>Moraxellales</taxon>
        <taxon>Moraxellaceae</taxon>
        <taxon>Acinetobacter</taxon>
    </lineage>
</organism>
<dbReference type="InterPro" id="IPR016066">
    <property type="entry name" value="A-D-PHexomutase_CS"/>
</dbReference>
<feature type="domain" description="Alpha-D-phosphohexomutase alpha/beta/alpha" evidence="12">
    <location>
        <begin position="162"/>
        <end position="259"/>
    </location>
</feature>
<evidence type="ECO:0000256" key="3">
    <source>
        <dbReference type="ARBA" id="ARBA00004699"/>
    </source>
</evidence>
<evidence type="ECO:0000256" key="6">
    <source>
        <dbReference type="ARBA" id="ARBA00022553"/>
    </source>
</evidence>
<dbReference type="Gene3D" id="3.30.310.50">
    <property type="entry name" value="Alpha-D-phosphohexomutase, C-terminal domain"/>
    <property type="match status" value="1"/>
</dbReference>
<feature type="domain" description="Alpha-D-phosphohexomutase alpha/beta/alpha" evidence="13">
    <location>
        <begin position="264"/>
        <end position="377"/>
    </location>
</feature>
<dbReference type="GO" id="GO:0004615">
    <property type="term" value="F:phosphomannomutase activity"/>
    <property type="evidence" value="ECO:0007669"/>
    <property type="project" value="UniProtKB-EC"/>
</dbReference>
<dbReference type="Proteomes" id="UP001139701">
    <property type="component" value="Unassembled WGS sequence"/>
</dbReference>
<dbReference type="Pfam" id="PF02879">
    <property type="entry name" value="PGM_PMM_II"/>
    <property type="match status" value="1"/>
</dbReference>
<dbReference type="PROSITE" id="PS00710">
    <property type="entry name" value="PGM_PMM"/>
    <property type="match status" value="1"/>
</dbReference>
<sequence length="483" mass="53222">MSEQFQSTKVASVPRQIFRAYDIRGKVAQLSDGLVAQIGKALATQFIRANQQQVVIGYDARLSSCEFSEIITAQLTASGLDVVQIGCVSSPLLYFTAKRFGGNGIMITASHNPASDNGFKWLCQHLPPTVEQIQQVADLIESQDFQSFSHRGKVTTIDAKADYFSYLKQDIKLQNNHHICVDGLHGSAGEIAQIALENLGCKVTALNCYADGNFPHGAPDPSDFKRLTTLQKAVIESKSVMGIALDGDGDRVVIIDELGQLISPDRLMCAFAKICLTDQKVKPSAEIVFDVKCSTMIAQTVAHYHGRSHMLRTGSSFLRHYIAKQSAVFGGEYAGHYVFNDGRGLGYDDGLYAALRLLEYLESTQQSLSELLAEFPERTSSPDIYIDANGIDREQLFAHIQDYIHNNLSQVDAQSMTLSCVDGIRLDFPYGFGIIRASNTGEYFTVRFDADDALYLAKIKAFFVEMVHNISPHFAQALQEIAA</sequence>
<evidence type="ECO:0000256" key="10">
    <source>
        <dbReference type="RuleBase" id="RU004326"/>
    </source>
</evidence>
<dbReference type="EMBL" id="JAKUML010000006">
    <property type="protein sequence ID" value="MCJ8146228.1"/>
    <property type="molecule type" value="Genomic_DNA"/>
</dbReference>
<dbReference type="Pfam" id="PF02878">
    <property type="entry name" value="PGM_PMM_I"/>
    <property type="match status" value="1"/>
</dbReference>
<keyword evidence="8 10" id="KW-0460">Magnesium</keyword>
<dbReference type="PANTHER" id="PTHR43771">
    <property type="entry name" value="PHOSPHOMANNOMUTASE"/>
    <property type="match status" value="1"/>
</dbReference>
<evidence type="ECO:0000259" key="12">
    <source>
        <dbReference type="Pfam" id="PF02879"/>
    </source>
</evidence>
<dbReference type="InterPro" id="IPR036900">
    <property type="entry name" value="A-D-PHexomutase_C_sf"/>
</dbReference>
<evidence type="ECO:0000259" key="13">
    <source>
        <dbReference type="Pfam" id="PF02880"/>
    </source>
</evidence>
<evidence type="ECO:0000256" key="2">
    <source>
        <dbReference type="ARBA" id="ARBA00001946"/>
    </source>
</evidence>
<dbReference type="GO" id="GO:0005975">
    <property type="term" value="P:carbohydrate metabolic process"/>
    <property type="evidence" value="ECO:0007669"/>
    <property type="project" value="InterPro"/>
</dbReference>
<dbReference type="AlphaFoldDB" id="A0A9X2B615"/>